<protein>
    <submittedName>
        <fullName evidence="7">MFS transporter</fullName>
    </submittedName>
</protein>
<evidence type="ECO:0000313" key="8">
    <source>
        <dbReference type="Proteomes" id="UP000664382"/>
    </source>
</evidence>
<dbReference type="RefSeq" id="WP_208095584.1">
    <property type="nucleotide sequence ID" value="NZ_JAGDYM010000004.1"/>
</dbReference>
<feature type="transmembrane region" description="Helical" evidence="5">
    <location>
        <begin position="204"/>
        <end position="227"/>
    </location>
</feature>
<feature type="transmembrane region" description="Helical" evidence="5">
    <location>
        <begin position="239"/>
        <end position="259"/>
    </location>
</feature>
<dbReference type="SUPFAM" id="SSF103473">
    <property type="entry name" value="MFS general substrate transporter"/>
    <property type="match status" value="1"/>
</dbReference>
<evidence type="ECO:0000256" key="1">
    <source>
        <dbReference type="ARBA" id="ARBA00004651"/>
    </source>
</evidence>
<dbReference type="PANTHER" id="PTHR23542:SF1">
    <property type="entry name" value="MAJOR FACILITATOR SUPERFAMILY (MFS) PROFILE DOMAIN-CONTAINING PROTEIN"/>
    <property type="match status" value="1"/>
</dbReference>
<keyword evidence="2 5" id="KW-0812">Transmembrane</keyword>
<feature type="transmembrane region" description="Helical" evidence="5">
    <location>
        <begin position="46"/>
        <end position="66"/>
    </location>
</feature>
<proteinExistence type="predicted"/>
<dbReference type="GO" id="GO:0005886">
    <property type="term" value="C:plasma membrane"/>
    <property type="evidence" value="ECO:0007669"/>
    <property type="project" value="UniProtKB-SubCell"/>
</dbReference>
<evidence type="ECO:0000256" key="2">
    <source>
        <dbReference type="ARBA" id="ARBA00022692"/>
    </source>
</evidence>
<feature type="transmembrane region" description="Helical" evidence="5">
    <location>
        <begin position="271"/>
        <end position="288"/>
    </location>
</feature>
<dbReference type="InterPro" id="IPR020846">
    <property type="entry name" value="MFS_dom"/>
</dbReference>
<dbReference type="InterPro" id="IPR036259">
    <property type="entry name" value="MFS_trans_sf"/>
</dbReference>
<feature type="transmembrane region" description="Helical" evidence="5">
    <location>
        <begin position="327"/>
        <end position="353"/>
    </location>
</feature>
<feature type="transmembrane region" description="Helical" evidence="5">
    <location>
        <begin position="359"/>
        <end position="380"/>
    </location>
</feature>
<reference evidence="7" key="1">
    <citation type="submission" date="2021-03" db="EMBL/GenBank/DDBJ databases">
        <title>Leucobacter chromiisoli sp. nov., isolated from chromium-containing soil of chemical plant.</title>
        <authorList>
            <person name="Xu Z."/>
        </authorList>
    </citation>
    <scope>NUCLEOTIDE SEQUENCE</scope>
    <source>
        <strain evidence="7">S27</strain>
    </source>
</reference>
<feature type="transmembrane region" description="Helical" evidence="5">
    <location>
        <begin position="78"/>
        <end position="100"/>
    </location>
</feature>
<dbReference type="PROSITE" id="PS50850">
    <property type="entry name" value="MFS"/>
    <property type="match status" value="1"/>
</dbReference>
<feature type="transmembrane region" description="Helical" evidence="5">
    <location>
        <begin position="294"/>
        <end position="315"/>
    </location>
</feature>
<feature type="domain" description="Major facilitator superfamily (MFS) profile" evidence="6">
    <location>
        <begin position="172"/>
        <end position="403"/>
    </location>
</feature>
<feature type="transmembrane region" description="Helical" evidence="5">
    <location>
        <begin position="165"/>
        <end position="183"/>
    </location>
</feature>
<dbReference type="Pfam" id="PF07690">
    <property type="entry name" value="MFS_1"/>
    <property type="match status" value="1"/>
</dbReference>
<keyword evidence="4 5" id="KW-0472">Membrane</keyword>
<dbReference type="EMBL" id="JAGDYM010000004">
    <property type="protein sequence ID" value="MBO1900819.1"/>
    <property type="molecule type" value="Genomic_DNA"/>
</dbReference>
<evidence type="ECO:0000256" key="4">
    <source>
        <dbReference type="ARBA" id="ARBA00023136"/>
    </source>
</evidence>
<dbReference type="PANTHER" id="PTHR23542">
    <property type="match status" value="1"/>
</dbReference>
<accession>A0A939S503</accession>
<evidence type="ECO:0000313" key="7">
    <source>
        <dbReference type="EMBL" id="MBO1900819.1"/>
    </source>
</evidence>
<dbReference type="AlphaFoldDB" id="A0A939S503"/>
<keyword evidence="8" id="KW-1185">Reference proteome</keyword>
<sequence>MGIYRDLGRNPGVYRILLAQLTARFPFGMLSIIVLLHIQLAYGNYTAAGIVLAAQSIGQAISGPLAGRLMGRLGMRPVLLTTSIVCTALLTTLALTQLPLVVLTPLAFALGLTTPPVTPAVRTVYPKLVPGKQVSALFSLDASAQEIIWVIGPVVAVFVSGQLSTVWGLLLAALFMLGGGLWFTYSPEIGRVQIPPARRRFGAVLAQPTVLIATIGNFFFVASFAALEAGIVAAFGHGGIESGILLAIFSVGSILGGLLLGHRAVRRWSMFWRSVIVLVGTALCLLSSDPYWLAAALFVGGIGVAPFFAALYSSVSATVKFSETAEAYGWVGTGMLVGVAMGSALAGVAIDVAGGNGGIAVSALLLVITAVTAAISVPWLPDLRGRDATPIPDTAPIQLPHQG</sequence>
<evidence type="ECO:0000259" key="6">
    <source>
        <dbReference type="PROSITE" id="PS50850"/>
    </source>
</evidence>
<gene>
    <name evidence="7" type="ORF">J4H92_02515</name>
</gene>
<name>A0A939S503_9MICO</name>
<evidence type="ECO:0000256" key="5">
    <source>
        <dbReference type="SAM" id="Phobius"/>
    </source>
</evidence>
<dbReference type="Gene3D" id="1.20.1250.20">
    <property type="entry name" value="MFS general substrate transporter like domains"/>
    <property type="match status" value="2"/>
</dbReference>
<comment type="subcellular location">
    <subcellularLocation>
        <location evidence="1">Cell membrane</location>
        <topology evidence="1">Multi-pass membrane protein</topology>
    </subcellularLocation>
</comment>
<keyword evidence="3 5" id="KW-1133">Transmembrane helix</keyword>
<feature type="transmembrane region" description="Helical" evidence="5">
    <location>
        <begin position="21"/>
        <end position="40"/>
    </location>
</feature>
<dbReference type="Proteomes" id="UP000664382">
    <property type="component" value="Unassembled WGS sequence"/>
</dbReference>
<evidence type="ECO:0000256" key="3">
    <source>
        <dbReference type="ARBA" id="ARBA00022989"/>
    </source>
</evidence>
<comment type="caution">
    <text evidence="7">The sequence shown here is derived from an EMBL/GenBank/DDBJ whole genome shotgun (WGS) entry which is preliminary data.</text>
</comment>
<dbReference type="GO" id="GO:0022857">
    <property type="term" value="F:transmembrane transporter activity"/>
    <property type="evidence" value="ECO:0007669"/>
    <property type="project" value="InterPro"/>
</dbReference>
<dbReference type="InterPro" id="IPR011701">
    <property type="entry name" value="MFS"/>
</dbReference>
<organism evidence="7 8">
    <name type="scientific">Leucobacter weissii</name>
    <dbReference type="NCBI Taxonomy" id="1983706"/>
    <lineage>
        <taxon>Bacteria</taxon>
        <taxon>Bacillati</taxon>
        <taxon>Actinomycetota</taxon>
        <taxon>Actinomycetes</taxon>
        <taxon>Micrococcales</taxon>
        <taxon>Microbacteriaceae</taxon>
        <taxon>Leucobacter</taxon>
    </lineage>
</organism>